<evidence type="ECO:0000313" key="11">
    <source>
        <dbReference type="EMBL" id="MBB5142491.1"/>
    </source>
</evidence>
<keyword evidence="7" id="KW-0406">Ion transport</keyword>
<dbReference type="RefSeq" id="WP_183717856.1">
    <property type="nucleotide sequence ID" value="NZ_JACHGO010000001.1"/>
</dbReference>
<dbReference type="GO" id="GO:0042910">
    <property type="term" value="F:xenobiotic transmembrane transporter activity"/>
    <property type="evidence" value="ECO:0007669"/>
    <property type="project" value="InterPro"/>
</dbReference>
<feature type="transmembrane region" description="Helical" evidence="10">
    <location>
        <begin position="298"/>
        <end position="319"/>
    </location>
</feature>
<evidence type="ECO:0000256" key="8">
    <source>
        <dbReference type="ARBA" id="ARBA00023136"/>
    </source>
</evidence>
<comment type="caution">
    <text evidence="11">The sequence shown here is derived from an EMBL/GenBank/DDBJ whole genome shotgun (WGS) entry which is preliminary data.</text>
</comment>
<keyword evidence="2" id="KW-0813">Transport</keyword>
<name>A0A7W8FF46_9BACT</name>
<organism evidence="11 12">
    <name type="scientific">Desulfovibrio intestinalis</name>
    <dbReference type="NCBI Taxonomy" id="58621"/>
    <lineage>
        <taxon>Bacteria</taxon>
        <taxon>Pseudomonadati</taxon>
        <taxon>Thermodesulfobacteriota</taxon>
        <taxon>Desulfovibrionia</taxon>
        <taxon>Desulfovibrionales</taxon>
        <taxon>Desulfovibrionaceae</taxon>
        <taxon>Desulfovibrio</taxon>
    </lineage>
</organism>
<evidence type="ECO:0000256" key="10">
    <source>
        <dbReference type="SAM" id="Phobius"/>
    </source>
</evidence>
<dbReference type="GO" id="GO:0005886">
    <property type="term" value="C:plasma membrane"/>
    <property type="evidence" value="ECO:0007669"/>
    <property type="project" value="UniProtKB-SubCell"/>
</dbReference>
<feature type="transmembrane region" description="Helical" evidence="10">
    <location>
        <begin position="94"/>
        <end position="112"/>
    </location>
</feature>
<dbReference type="GO" id="GO:0015297">
    <property type="term" value="F:antiporter activity"/>
    <property type="evidence" value="ECO:0007669"/>
    <property type="project" value="UniProtKB-KW"/>
</dbReference>
<evidence type="ECO:0000256" key="1">
    <source>
        <dbReference type="ARBA" id="ARBA00004651"/>
    </source>
</evidence>
<keyword evidence="12" id="KW-1185">Reference proteome</keyword>
<dbReference type="CDD" id="cd13131">
    <property type="entry name" value="MATE_NorM_like"/>
    <property type="match status" value="1"/>
</dbReference>
<keyword evidence="5 10" id="KW-0812">Transmembrane</keyword>
<sequence>MLHKYFSWSEARRFYAIGLPIFIAQLSQTGMTFADTAIAGQYSAEHMAAVAVGSSVWVPVALLGIGCLLALPPLSAQMVGSGKPEKAAHLLRQGLWLTLGLSIVLMSFFYMASWKMESFGLEPEMARVSGGFLRAIMWGLPGFMLFVNLRSFLEGFARTRPAMIIGLIGLTINVPCNFIFVYGKFGMPELGGVGCGVATAISFWVMALSMLFYVRRDSKNTCLQPLFAPLWRKASSGREGHGDGKVEMQPRFDAALVWRVLRIGTPGALALFFEVSLFALSAILLAPLGTVMVAGHQIALNFGSLAFMIPLSLCMTVTIRVGRCLGAQQVERAQLVARTALILSVAFALAIACVTVLFRQEIVRIYTDNPEVTALAIHLLLFQAAYQVVDGLQVTGIGILRGYNDTRIISAICFIAYWVIGLPLGFVLARTNLLTPLMGAQGFWIAYIAALGFGALCYLLRVRFLHGLTPEAALGRVRR</sequence>
<feature type="transmembrane region" description="Helical" evidence="10">
    <location>
        <begin position="132"/>
        <end position="149"/>
    </location>
</feature>
<dbReference type="InterPro" id="IPR050222">
    <property type="entry name" value="MATE_MdtK"/>
</dbReference>
<dbReference type="InterPro" id="IPR048279">
    <property type="entry name" value="MdtK-like"/>
</dbReference>
<evidence type="ECO:0000256" key="7">
    <source>
        <dbReference type="ARBA" id="ARBA00023065"/>
    </source>
</evidence>
<feature type="transmembrane region" description="Helical" evidence="10">
    <location>
        <begin position="268"/>
        <end position="286"/>
    </location>
</feature>
<evidence type="ECO:0000256" key="5">
    <source>
        <dbReference type="ARBA" id="ARBA00022692"/>
    </source>
</evidence>
<dbReference type="AlphaFoldDB" id="A0A7W8FF46"/>
<evidence type="ECO:0000256" key="6">
    <source>
        <dbReference type="ARBA" id="ARBA00022989"/>
    </source>
</evidence>
<dbReference type="PIRSF" id="PIRSF006603">
    <property type="entry name" value="DinF"/>
    <property type="match status" value="1"/>
</dbReference>
<dbReference type="Pfam" id="PF01554">
    <property type="entry name" value="MatE"/>
    <property type="match status" value="2"/>
</dbReference>
<dbReference type="GO" id="GO:0006811">
    <property type="term" value="P:monoatomic ion transport"/>
    <property type="evidence" value="ECO:0007669"/>
    <property type="project" value="UniProtKB-KW"/>
</dbReference>
<keyword evidence="8 10" id="KW-0472">Membrane</keyword>
<evidence type="ECO:0000256" key="9">
    <source>
        <dbReference type="ARBA" id="ARBA00031636"/>
    </source>
</evidence>
<dbReference type="InterPro" id="IPR002528">
    <property type="entry name" value="MATE_fam"/>
</dbReference>
<evidence type="ECO:0000256" key="3">
    <source>
        <dbReference type="ARBA" id="ARBA00022449"/>
    </source>
</evidence>
<comment type="subcellular location">
    <subcellularLocation>
        <location evidence="1">Cell membrane</location>
        <topology evidence="1">Multi-pass membrane protein</topology>
    </subcellularLocation>
</comment>
<feature type="transmembrane region" description="Helical" evidence="10">
    <location>
        <begin position="441"/>
        <end position="460"/>
    </location>
</feature>
<evidence type="ECO:0000256" key="4">
    <source>
        <dbReference type="ARBA" id="ARBA00022475"/>
    </source>
</evidence>
<evidence type="ECO:0000256" key="2">
    <source>
        <dbReference type="ARBA" id="ARBA00022448"/>
    </source>
</evidence>
<keyword evidence="3" id="KW-0050">Antiport</keyword>
<dbReference type="EMBL" id="JACHGO010000001">
    <property type="protein sequence ID" value="MBB5142491.1"/>
    <property type="molecule type" value="Genomic_DNA"/>
</dbReference>
<evidence type="ECO:0000313" key="12">
    <source>
        <dbReference type="Proteomes" id="UP000539075"/>
    </source>
</evidence>
<gene>
    <name evidence="11" type="ORF">HNQ38_000554</name>
</gene>
<dbReference type="PANTHER" id="PTHR43298">
    <property type="entry name" value="MULTIDRUG RESISTANCE PROTEIN NORM-RELATED"/>
    <property type="match status" value="1"/>
</dbReference>
<dbReference type="PANTHER" id="PTHR43298:SF2">
    <property type="entry name" value="FMN_FAD EXPORTER YEEO-RELATED"/>
    <property type="match status" value="1"/>
</dbReference>
<proteinExistence type="predicted"/>
<keyword evidence="6 10" id="KW-1133">Transmembrane helix</keyword>
<accession>A0A7W8FF46</accession>
<feature type="transmembrane region" description="Helical" evidence="10">
    <location>
        <begin position="50"/>
        <end position="74"/>
    </location>
</feature>
<dbReference type="Proteomes" id="UP000539075">
    <property type="component" value="Unassembled WGS sequence"/>
</dbReference>
<feature type="transmembrane region" description="Helical" evidence="10">
    <location>
        <begin position="372"/>
        <end position="389"/>
    </location>
</feature>
<feature type="transmembrane region" description="Helical" evidence="10">
    <location>
        <begin position="161"/>
        <end position="185"/>
    </location>
</feature>
<feature type="transmembrane region" description="Helical" evidence="10">
    <location>
        <begin position="409"/>
        <end position="429"/>
    </location>
</feature>
<protein>
    <recommendedName>
        <fullName evidence="9">Multidrug-efflux transporter</fullName>
    </recommendedName>
</protein>
<feature type="transmembrane region" description="Helical" evidence="10">
    <location>
        <begin position="340"/>
        <end position="360"/>
    </location>
</feature>
<keyword evidence="4" id="KW-1003">Cell membrane</keyword>
<dbReference type="NCBIfam" id="TIGR00797">
    <property type="entry name" value="matE"/>
    <property type="match status" value="1"/>
</dbReference>
<reference evidence="11 12" key="1">
    <citation type="submission" date="2020-08" db="EMBL/GenBank/DDBJ databases">
        <title>Genomic Encyclopedia of Type Strains, Phase IV (KMG-IV): sequencing the most valuable type-strain genomes for metagenomic binning, comparative biology and taxonomic classification.</title>
        <authorList>
            <person name="Goeker M."/>
        </authorList>
    </citation>
    <scope>NUCLEOTIDE SEQUENCE [LARGE SCALE GENOMIC DNA]</scope>
    <source>
        <strain evidence="11 12">DSM 11275</strain>
    </source>
</reference>
<feature type="transmembrane region" description="Helical" evidence="10">
    <location>
        <begin position="191"/>
        <end position="214"/>
    </location>
</feature>